<dbReference type="InterPro" id="IPR036291">
    <property type="entry name" value="NAD(P)-bd_dom_sf"/>
</dbReference>
<dbReference type="Proteomes" id="UP000322077">
    <property type="component" value="Unassembled WGS sequence"/>
</dbReference>
<reference evidence="3 4" key="1">
    <citation type="submission" date="2019-08" db="EMBL/GenBank/DDBJ databases">
        <authorList>
            <person name="Wang G."/>
            <person name="Xu Z."/>
        </authorList>
    </citation>
    <scope>NUCLEOTIDE SEQUENCE [LARGE SCALE GENOMIC DNA]</scope>
    <source>
        <strain evidence="3 4">ZX</strain>
    </source>
</reference>
<evidence type="ECO:0000313" key="3">
    <source>
        <dbReference type="EMBL" id="TZG27523.1"/>
    </source>
</evidence>
<dbReference type="PRINTS" id="PR00081">
    <property type="entry name" value="GDHRDH"/>
</dbReference>
<organism evidence="3 4">
    <name type="scientific">Sphingomonas montanisoli</name>
    <dbReference type="NCBI Taxonomy" id="2606412"/>
    <lineage>
        <taxon>Bacteria</taxon>
        <taxon>Pseudomonadati</taxon>
        <taxon>Pseudomonadota</taxon>
        <taxon>Alphaproteobacteria</taxon>
        <taxon>Sphingomonadales</taxon>
        <taxon>Sphingomonadaceae</taxon>
        <taxon>Sphingomonas</taxon>
    </lineage>
</organism>
<comment type="caution">
    <text evidence="3">The sequence shown here is derived from an EMBL/GenBank/DDBJ whole genome shotgun (WGS) entry which is preliminary data.</text>
</comment>
<proteinExistence type="inferred from homology"/>
<protein>
    <submittedName>
        <fullName evidence="3">SDR family oxidoreductase</fullName>
    </submittedName>
</protein>
<dbReference type="PANTHER" id="PTHR42760">
    <property type="entry name" value="SHORT-CHAIN DEHYDROGENASES/REDUCTASES FAMILY MEMBER"/>
    <property type="match status" value="1"/>
</dbReference>
<accession>A0A5D9C7Y9</accession>
<dbReference type="GO" id="GO:0016616">
    <property type="term" value="F:oxidoreductase activity, acting on the CH-OH group of donors, NAD or NADP as acceptor"/>
    <property type="evidence" value="ECO:0007669"/>
    <property type="project" value="TreeGrafter"/>
</dbReference>
<dbReference type="InterPro" id="IPR020904">
    <property type="entry name" value="Sc_DH/Rdtase_CS"/>
</dbReference>
<dbReference type="CDD" id="cd05233">
    <property type="entry name" value="SDR_c"/>
    <property type="match status" value="1"/>
</dbReference>
<evidence type="ECO:0000256" key="2">
    <source>
        <dbReference type="ARBA" id="ARBA00023002"/>
    </source>
</evidence>
<evidence type="ECO:0000256" key="1">
    <source>
        <dbReference type="ARBA" id="ARBA00006484"/>
    </source>
</evidence>
<dbReference type="SUPFAM" id="SSF51735">
    <property type="entry name" value="NAD(P)-binding Rossmann-fold domains"/>
    <property type="match status" value="1"/>
</dbReference>
<comment type="similarity">
    <text evidence="1">Belongs to the short-chain dehydrogenases/reductases (SDR) family.</text>
</comment>
<dbReference type="FunFam" id="3.40.50.720:FF:000084">
    <property type="entry name" value="Short-chain dehydrogenase reductase"/>
    <property type="match status" value="1"/>
</dbReference>
<dbReference type="InterPro" id="IPR002347">
    <property type="entry name" value="SDR_fam"/>
</dbReference>
<dbReference type="Gene3D" id="3.40.50.720">
    <property type="entry name" value="NAD(P)-binding Rossmann-like Domain"/>
    <property type="match status" value="1"/>
</dbReference>
<keyword evidence="4" id="KW-1185">Reference proteome</keyword>
<gene>
    <name evidence="3" type="ORF">FYJ91_08000</name>
</gene>
<dbReference type="PANTHER" id="PTHR42760:SF133">
    <property type="entry name" value="3-OXOACYL-[ACYL-CARRIER-PROTEIN] REDUCTASE"/>
    <property type="match status" value="1"/>
</dbReference>
<keyword evidence="2" id="KW-0560">Oxidoreductase</keyword>
<evidence type="ECO:0000313" key="4">
    <source>
        <dbReference type="Proteomes" id="UP000322077"/>
    </source>
</evidence>
<sequence length="260" mass="27347">MPIGIEGKRIIVTGGARGIAAGAVRVFAREGAHVVSFDRLVDEGRQVAATATAEGPGKVDFREVDLGKRADVVAAVDDAVKTLGGIDAVFNIAAIERTAKAHEIGEAGWNEMLSINVGGVVSMCEAVFPHMKAGGGGAIVNFSSDAANQPYLNGAHYSASKAAVISYTRTLAAEWGRFNIRANCVMPLAWTPMFDERRARFKTPEELATYDARIASLIPLGRMGDPESDLAPALVFLASDAARYVSAQNLGVNGGSAWGR</sequence>
<name>A0A5D9C7Y9_9SPHN</name>
<dbReference type="PROSITE" id="PS00061">
    <property type="entry name" value="ADH_SHORT"/>
    <property type="match status" value="1"/>
</dbReference>
<dbReference type="EMBL" id="VTOU01000002">
    <property type="protein sequence ID" value="TZG27523.1"/>
    <property type="molecule type" value="Genomic_DNA"/>
</dbReference>
<dbReference type="AlphaFoldDB" id="A0A5D9C7Y9"/>
<dbReference type="Pfam" id="PF13561">
    <property type="entry name" value="adh_short_C2"/>
    <property type="match status" value="1"/>
</dbReference>
<dbReference type="PRINTS" id="PR00080">
    <property type="entry name" value="SDRFAMILY"/>
</dbReference>
<dbReference type="RefSeq" id="WP_149521734.1">
    <property type="nucleotide sequence ID" value="NZ_VTOU01000002.1"/>
</dbReference>